<dbReference type="Gene3D" id="3.30.700.10">
    <property type="entry name" value="Glycoprotein, Type 4 Pilin"/>
    <property type="match status" value="1"/>
</dbReference>
<protein>
    <submittedName>
        <fullName evidence="2">ABC transporter permease</fullName>
    </submittedName>
</protein>
<proteinExistence type="predicted"/>
<dbReference type="SUPFAM" id="SSF54523">
    <property type="entry name" value="Pili subunits"/>
    <property type="match status" value="1"/>
</dbReference>
<evidence type="ECO:0000313" key="3">
    <source>
        <dbReference type="Proteomes" id="UP000231638"/>
    </source>
</evidence>
<dbReference type="PRINTS" id="PR00813">
    <property type="entry name" value="BCTERIALGSPG"/>
</dbReference>
<accession>A0A2D3WEJ6</accession>
<dbReference type="InterPro" id="IPR000983">
    <property type="entry name" value="Bac_GSPG_pilin"/>
</dbReference>
<dbReference type="AlphaFoldDB" id="A0A2D3WEJ6"/>
<evidence type="ECO:0000313" key="2">
    <source>
        <dbReference type="EMBL" id="DAB36696.1"/>
    </source>
</evidence>
<organism evidence="2 3">
    <name type="scientific">Sulfurospirillum cavolei</name>
    <dbReference type="NCBI Taxonomy" id="366522"/>
    <lineage>
        <taxon>Bacteria</taxon>
        <taxon>Pseudomonadati</taxon>
        <taxon>Campylobacterota</taxon>
        <taxon>Epsilonproteobacteria</taxon>
        <taxon>Campylobacterales</taxon>
        <taxon>Sulfurospirillaceae</taxon>
        <taxon>Sulfurospirillum</taxon>
    </lineage>
</organism>
<reference evidence="2 3" key="1">
    <citation type="journal article" date="2017" name="Front. Microbiol.">
        <title>Comparative Genomic Analysis of the Class Epsilonproteobacteria and Proposed Reclassification to Epsilonbacteraeota (phyl. nov.).</title>
        <authorList>
            <person name="Waite D.W."/>
            <person name="Vanwonterghem I."/>
            <person name="Rinke C."/>
            <person name="Parks D.H."/>
            <person name="Zhang Y."/>
            <person name="Takai K."/>
            <person name="Sievert S.M."/>
            <person name="Simon J."/>
            <person name="Campbell B.J."/>
            <person name="Hanson T.E."/>
            <person name="Woyke T."/>
            <person name="Klotz M.G."/>
            <person name="Hugenholtz P."/>
        </authorList>
    </citation>
    <scope>NUCLEOTIDE SEQUENCE [LARGE SCALE GENOMIC DNA]</scope>
    <source>
        <strain evidence="2">UBA11420</strain>
    </source>
</reference>
<dbReference type="Proteomes" id="UP000231638">
    <property type="component" value="Unassembled WGS sequence"/>
</dbReference>
<dbReference type="InterPro" id="IPR045584">
    <property type="entry name" value="Pilin-like"/>
</dbReference>
<sequence length="155" mass="16981">MKSAFTMIELVFIIVVLGILSAVAFPKMAPFLEDAKIARGQSNVSAIRSAIANERAKNMLSGTVAYPQILDDAAQDTENESLFDGNATVNMLQYPLYSKATGGNWMKKSANGANTTYRYYISNARFVDFNYTRATGIFDCLHNAANDNDCALLTK</sequence>
<keyword evidence="1" id="KW-0488">Methylation</keyword>
<gene>
    <name evidence="2" type="ORF">CFH80_03500</name>
</gene>
<evidence type="ECO:0000256" key="1">
    <source>
        <dbReference type="ARBA" id="ARBA00022481"/>
    </source>
</evidence>
<comment type="caution">
    <text evidence="2">The sequence shown here is derived from an EMBL/GenBank/DDBJ whole genome shotgun (WGS) entry which is preliminary data.</text>
</comment>
<dbReference type="GO" id="GO:0015628">
    <property type="term" value="P:protein secretion by the type II secretion system"/>
    <property type="evidence" value="ECO:0007669"/>
    <property type="project" value="InterPro"/>
</dbReference>
<dbReference type="GO" id="GO:0015627">
    <property type="term" value="C:type II protein secretion system complex"/>
    <property type="evidence" value="ECO:0007669"/>
    <property type="project" value="InterPro"/>
</dbReference>
<name>A0A2D3WEJ6_9BACT</name>
<dbReference type="EMBL" id="DLUG01000093">
    <property type="protein sequence ID" value="DAB36696.1"/>
    <property type="molecule type" value="Genomic_DNA"/>
</dbReference>